<dbReference type="InterPro" id="IPR036390">
    <property type="entry name" value="WH_DNA-bd_sf"/>
</dbReference>
<dbReference type="PROSITE" id="PS51077">
    <property type="entry name" value="HTH_ICLR"/>
    <property type="match status" value="1"/>
</dbReference>
<dbReference type="GO" id="GO:0003677">
    <property type="term" value="F:DNA binding"/>
    <property type="evidence" value="ECO:0007669"/>
    <property type="project" value="UniProtKB-KW"/>
</dbReference>
<dbReference type="AlphaFoldDB" id="A0AAV3UNW9"/>
<dbReference type="GO" id="GO:0003700">
    <property type="term" value="F:DNA-binding transcription factor activity"/>
    <property type="evidence" value="ECO:0007669"/>
    <property type="project" value="TreeGrafter"/>
</dbReference>
<dbReference type="SUPFAM" id="SSF55781">
    <property type="entry name" value="GAF domain-like"/>
    <property type="match status" value="1"/>
</dbReference>
<dbReference type="InterPro" id="IPR036388">
    <property type="entry name" value="WH-like_DNA-bd_sf"/>
</dbReference>
<dbReference type="SUPFAM" id="SSF46785">
    <property type="entry name" value="Winged helix' DNA-binding domain"/>
    <property type="match status" value="1"/>
</dbReference>
<protein>
    <submittedName>
        <fullName evidence="6">IclR family transcriptional regulator</fullName>
    </submittedName>
</protein>
<dbReference type="SMART" id="SM00346">
    <property type="entry name" value="HTH_ICLR"/>
    <property type="match status" value="1"/>
</dbReference>
<dbReference type="InterPro" id="IPR050707">
    <property type="entry name" value="HTH_MetabolicPath_Reg"/>
</dbReference>
<dbReference type="CDD" id="cd00090">
    <property type="entry name" value="HTH_ARSR"/>
    <property type="match status" value="1"/>
</dbReference>
<dbReference type="Gene3D" id="3.30.450.40">
    <property type="match status" value="1"/>
</dbReference>
<dbReference type="InterPro" id="IPR029016">
    <property type="entry name" value="GAF-like_dom_sf"/>
</dbReference>
<evidence type="ECO:0000256" key="2">
    <source>
        <dbReference type="ARBA" id="ARBA00023125"/>
    </source>
</evidence>
<evidence type="ECO:0000313" key="7">
    <source>
        <dbReference type="Proteomes" id="UP001501729"/>
    </source>
</evidence>
<feature type="domain" description="HTH iclR-type" evidence="4">
    <location>
        <begin position="8"/>
        <end position="67"/>
    </location>
</feature>
<accession>A0AAV3UNW9</accession>
<dbReference type="Pfam" id="PF09339">
    <property type="entry name" value="HTH_IclR"/>
    <property type="match status" value="1"/>
</dbReference>
<dbReference type="InterPro" id="IPR014757">
    <property type="entry name" value="Tscrpt_reg_IclR_C"/>
</dbReference>
<dbReference type="PROSITE" id="PS51078">
    <property type="entry name" value="ICLR_ED"/>
    <property type="match status" value="1"/>
</dbReference>
<proteinExistence type="predicted"/>
<dbReference type="InterPro" id="IPR005471">
    <property type="entry name" value="Tscrpt_reg_IclR_N"/>
</dbReference>
<dbReference type="RefSeq" id="WP_227777477.1">
    <property type="nucleotide sequence ID" value="NZ_BAABKX010000019.1"/>
</dbReference>
<gene>
    <name evidence="6" type="ORF">GCM10025751_46220</name>
</gene>
<keyword evidence="1" id="KW-0805">Transcription regulation</keyword>
<keyword evidence="3" id="KW-0804">Transcription</keyword>
<evidence type="ECO:0000313" key="6">
    <source>
        <dbReference type="EMBL" id="GAA5060743.1"/>
    </source>
</evidence>
<keyword evidence="2" id="KW-0238">DNA-binding</keyword>
<name>A0AAV3UNW9_9EURY</name>
<feature type="domain" description="IclR-ED" evidence="5">
    <location>
        <begin position="68"/>
        <end position="249"/>
    </location>
</feature>
<dbReference type="GeneID" id="68615612"/>
<dbReference type="InterPro" id="IPR011991">
    <property type="entry name" value="ArsR-like_HTH"/>
</dbReference>
<evidence type="ECO:0000256" key="3">
    <source>
        <dbReference type="ARBA" id="ARBA00023163"/>
    </source>
</evidence>
<sequence>MERTSAPLQTVVRAFEIIELLWEENITGPSDLARQMDMPRSTAHDYLRTLESTGYVIRRDGQYHVGYRFLAMGSRLKHRNRLFHIAKPVLEQIASETGELATVSVEERGRWVVLHNESGSRSLNLGTYPGRRTPLHSHAAGKVILAHLPDENVEEILDTHGLDPVTENTVTDAETLREELQTIQDDGYALDCNQQIPGMCVVAVPLLNDANVLGSLSVATSTDRLKDSVYRSELIEHVRQGANTITNEY</sequence>
<evidence type="ECO:0000256" key="1">
    <source>
        <dbReference type="ARBA" id="ARBA00023015"/>
    </source>
</evidence>
<organism evidence="6 7">
    <name type="scientific">Haladaptatus pallidirubidus</name>
    <dbReference type="NCBI Taxonomy" id="1008152"/>
    <lineage>
        <taxon>Archaea</taxon>
        <taxon>Methanobacteriati</taxon>
        <taxon>Methanobacteriota</taxon>
        <taxon>Stenosarchaea group</taxon>
        <taxon>Halobacteria</taxon>
        <taxon>Halobacteriales</taxon>
        <taxon>Haladaptataceae</taxon>
        <taxon>Haladaptatus</taxon>
    </lineage>
</organism>
<comment type="caution">
    <text evidence="6">The sequence shown here is derived from an EMBL/GenBank/DDBJ whole genome shotgun (WGS) entry which is preliminary data.</text>
</comment>
<dbReference type="Proteomes" id="UP001501729">
    <property type="component" value="Unassembled WGS sequence"/>
</dbReference>
<dbReference type="PANTHER" id="PTHR30136">
    <property type="entry name" value="HELIX-TURN-HELIX TRANSCRIPTIONAL REGULATOR, ICLR FAMILY"/>
    <property type="match status" value="1"/>
</dbReference>
<keyword evidence="7" id="KW-1185">Reference proteome</keyword>
<dbReference type="EMBL" id="BAABKX010000019">
    <property type="protein sequence ID" value="GAA5060743.1"/>
    <property type="molecule type" value="Genomic_DNA"/>
</dbReference>
<dbReference type="Pfam" id="PF01614">
    <property type="entry name" value="IclR_C"/>
    <property type="match status" value="1"/>
</dbReference>
<dbReference type="GO" id="GO:0045892">
    <property type="term" value="P:negative regulation of DNA-templated transcription"/>
    <property type="evidence" value="ECO:0007669"/>
    <property type="project" value="TreeGrafter"/>
</dbReference>
<dbReference type="PANTHER" id="PTHR30136:SF35">
    <property type="entry name" value="HTH-TYPE TRANSCRIPTIONAL REGULATOR RV1719"/>
    <property type="match status" value="1"/>
</dbReference>
<evidence type="ECO:0000259" key="5">
    <source>
        <dbReference type="PROSITE" id="PS51078"/>
    </source>
</evidence>
<evidence type="ECO:0000259" key="4">
    <source>
        <dbReference type="PROSITE" id="PS51077"/>
    </source>
</evidence>
<reference evidence="6 7" key="1">
    <citation type="journal article" date="2019" name="Int. J. Syst. Evol. Microbiol.">
        <title>The Global Catalogue of Microorganisms (GCM) 10K type strain sequencing project: providing services to taxonomists for standard genome sequencing and annotation.</title>
        <authorList>
            <consortium name="The Broad Institute Genomics Platform"/>
            <consortium name="The Broad Institute Genome Sequencing Center for Infectious Disease"/>
            <person name="Wu L."/>
            <person name="Ma J."/>
        </authorList>
    </citation>
    <scope>NUCLEOTIDE SEQUENCE [LARGE SCALE GENOMIC DNA]</scope>
    <source>
        <strain evidence="6 7">JCM 17504</strain>
    </source>
</reference>
<dbReference type="Gene3D" id="1.10.10.10">
    <property type="entry name" value="Winged helix-like DNA-binding domain superfamily/Winged helix DNA-binding domain"/>
    <property type="match status" value="1"/>
</dbReference>